<feature type="region of interest" description="Disordered" evidence="3">
    <location>
        <begin position="1"/>
        <end position="51"/>
    </location>
</feature>
<keyword evidence="2" id="KW-0378">Hydrolase</keyword>
<dbReference type="GO" id="GO:0046872">
    <property type="term" value="F:metal ion binding"/>
    <property type="evidence" value="ECO:0007669"/>
    <property type="project" value="UniProtKB-KW"/>
</dbReference>
<keyword evidence="1" id="KW-0479">Metal-binding</keyword>
<evidence type="ECO:0000256" key="1">
    <source>
        <dbReference type="ARBA" id="ARBA00022723"/>
    </source>
</evidence>
<comment type="caution">
    <text evidence="5">The sequence shown here is derived from an EMBL/GenBank/DDBJ whole genome shotgun (WGS) entry which is preliminary data.</text>
</comment>
<organism evidence="5 6">
    <name type="scientific">Actinomadura livida</name>
    <dbReference type="NCBI Taxonomy" id="79909"/>
    <lineage>
        <taxon>Bacteria</taxon>
        <taxon>Bacillati</taxon>
        <taxon>Actinomycetota</taxon>
        <taxon>Actinomycetes</taxon>
        <taxon>Streptosporangiales</taxon>
        <taxon>Thermomonosporaceae</taxon>
        <taxon>Actinomadura</taxon>
    </lineage>
</organism>
<dbReference type="RefSeq" id="WP_184881428.1">
    <property type="nucleotide sequence ID" value="NZ_BAAAHD010000027.1"/>
</dbReference>
<dbReference type="PROSITE" id="PS51677">
    <property type="entry name" value="NODB"/>
    <property type="match status" value="1"/>
</dbReference>
<feature type="compositionally biased region" description="Low complexity" evidence="3">
    <location>
        <begin position="15"/>
        <end position="27"/>
    </location>
</feature>
<dbReference type="SUPFAM" id="SSF88713">
    <property type="entry name" value="Glycoside hydrolase/deacetylase"/>
    <property type="match status" value="1"/>
</dbReference>
<dbReference type="Pfam" id="PF01522">
    <property type="entry name" value="Polysacc_deac_1"/>
    <property type="match status" value="1"/>
</dbReference>
<dbReference type="InterPro" id="IPR050248">
    <property type="entry name" value="Polysacc_deacetylase_ArnD"/>
</dbReference>
<feature type="domain" description="NodB homology" evidence="4">
    <location>
        <begin position="56"/>
        <end position="229"/>
    </location>
</feature>
<dbReference type="GO" id="GO:0005975">
    <property type="term" value="P:carbohydrate metabolic process"/>
    <property type="evidence" value="ECO:0007669"/>
    <property type="project" value="InterPro"/>
</dbReference>
<dbReference type="AlphaFoldDB" id="A0A7W7IA62"/>
<evidence type="ECO:0000313" key="6">
    <source>
        <dbReference type="Proteomes" id="UP000549343"/>
    </source>
</evidence>
<dbReference type="GO" id="GO:0016020">
    <property type="term" value="C:membrane"/>
    <property type="evidence" value="ECO:0007669"/>
    <property type="project" value="TreeGrafter"/>
</dbReference>
<proteinExistence type="predicted"/>
<dbReference type="CDD" id="cd10954">
    <property type="entry name" value="CE4_CtAXE_like"/>
    <property type="match status" value="1"/>
</dbReference>
<evidence type="ECO:0000313" key="5">
    <source>
        <dbReference type="EMBL" id="MBB4773364.1"/>
    </source>
</evidence>
<dbReference type="Gene3D" id="3.20.20.370">
    <property type="entry name" value="Glycoside hydrolase/deacetylase"/>
    <property type="match status" value="1"/>
</dbReference>
<gene>
    <name evidence="5" type="ORF">F4557_001782</name>
</gene>
<dbReference type="PANTHER" id="PTHR10587">
    <property type="entry name" value="GLYCOSYL TRANSFERASE-RELATED"/>
    <property type="match status" value="1"/>
</dbReference>
<dbReference type="GO" id="GO:0016810">
    <property type="term" value="F:hydrolase activity, acting on carbon-nitrogen (but not peptide) bonds"/>
    <property type="evidence" value="ECO:0007669"/>
    <property type="project" value="InterPro"/>
</dbReference>
<accession>A0A7W7IA62</accession>
<evidence type="ECO:0000256" key="2">
    <source>
        <dbReference type="ARBA" id="ARBA00022801"/>
    </source>
</evidence>
<sequence length="272" mass="29315">MLLAATGCAGGNETQARAAGGQAAAAGEPRQETGQEMRPPSPSPPPPRDIDCDQVKCVSLTFDDGPGEHTGRLLDTLKAAGVRATFFMLGQMVREHPDLVRRMVLEGHEVANHTWSHRDLTGLSAAGVRSQIERTQEAVKDVTGVEPALMRPPYGATDEKVARAVGMPQILWSVDTMDWRHRSLVRNTEVGIQEPVHGDIVLYHDIHKPTVDSIPKVIEGLKERGFTLVTVTEMFQGEKLTPGETYTGRIEEAAQVAADPPPSGSPAGPPAR</sequence>
<reference evidence="5 6" key="1">
    <citation type="submission" date="2020-08" db="EMBL/GenBank/DDBJ databases">
        <title>Sequencing the genomes of 1000 actinobacteria strains.</title>
        <authorList>
            <person name="Klenk H.-P."/>
        </authorList>
    </citation>
    <scope>NUCLEOTIDE SEQUENCE [LARGE SCALE GENOMIC DNA]</scope>
    <source>
        <strain evidence="5 6">DSM 44772</strain>
    </source>
</reference>
<dbReference type="PANTHER" id="PTHR10587:SF133">
    <property type="entry name" value="CHITIN DEACETYLASE 1-RELATED"/>
    <property type="match status" value="1"/>
</dbReference>
<dbReference type="EMBL" id="JACHMV010000001">
    <property type="protein sequence ID" value="MBB4773364.1"/>
    <property type="molecule type" value="Genomic_DNA"/>
</dbReference>
<name>A0A7W7IA62_9ACTN</name>
<dbReference type="InterPro" id="IPR011330">
    <property type="entry name" value="Glyco_hydro/deAcase_b/a-brl"/>
</dbReference>
<evidence type="ECO:0000256" key="3">
    <source>
        <dbReference type="SAM" id="MobiDB-lite"/>
    </source>
</evidence>
<protein>
    <submittedName>
        <fullName evidence="5">Peptidoglycan/xylan/chitin deacetylase (PgdA/CDA1 family)</fullName>
    </submittedName>
</protein>
<dbReference type="InterPro" id="IPR002509">
    <property type="entry name" value="NODB_dom"/>
</dbReference>
<dbReference type="Proteomes" id="UP000549343">
    <property type="component" value="Unassembled WGS sequence"/>
</dbReference>
<evidence type="ECO:0000259" key="4">
    <source>
        <dbReference type="PROSITE" id="PS51677"/>
    </source>
</evidence>